<accession>A0A4R7PZT6</accession>
<evidence type="ECO:0000313" key="2">
    <source>
        <dbReference type="Proteomes" id="UP000294689"/>
    </source>
</evidence>
<dbReference type="AlphaFoldDB" id="A0A4R7PZT6"/>
<keyword evidence="2" id="KW-1185">Reference proteome</keyword>
<comment type="caution">
    <text evidence="1">The sequence shown here is derived from an EMBL/GenBank/DDBJ whole genome shotgun (WGS) entry which is preliminary data.</text>
</comment>
<gene>
    <name evidence="1" type="ORF">BXY82_1851</name>
</gene>
<name>A0A4R7PZT6_9FLAO</name>
<dbReference type="OrthoDB" id="1442826at2"/>
<dbReference type="Proteomes" id="UP000294689">
    <property type="component" value="Unassembled WGS sequence"/>
</dbReference>
<dbReference type="RefSeq" id="WP_133757873.1">
    <property type="nucleotide sequence ID" value="NZ_SOBW01000008.1"/>
</dbReference>
<sequence>MGKVNYIIHMNAAFERFDNDARIKQGHITLYLAFFQKWNREFFKDTLTINSALIMESAKIKSKTTYHNYLKDLNDWGYLHYFPSYHPARGSIVKMPIFGTTDGTGTVQKLANSVPEPGQNMVSFYKHKTKENLNKQATPFNEFEVLLFFKENKWNADEGKKFYAHYRSRNLELGRGQKMQNWKTAARRYVEEGFVPIQERTNPISGFLDNLKSGRNKNYDEPL</sequence>
<proteinExistence type="predicted"/>
<organism evidence="1 2">
    <name type="scientific">Gelidibacter sediminis</name>
    <dbReference type="NCBI Taxonomy" id="1608710"/>
    <lineage>
        <taxon>Bacteria</taxon>
        <taxon>Pseudomonadati</taxon>
        <taxon>Bacteroidota</taxon>
        <taxon>Flavobacteriia</taxon>
        <taxon>Flavobacteriales</taxon>
        <taxon>Flavobacteriaceae</taxon>
        <taxon>Gelidibacter</taxon>
    </lineage>
</organism>
<evidence type="ECO:0000313" key="1">
    <source>
        <dbReference type="EMBL" id="TDU39819.1"/>
    </source>
</evidence>
<protein>
    <submittedName>
        <fullName evidence="1">Uncharacterized protein</fullName>
    </submittedName>
</protein>
<reference evidence="1 2" key="1">
    <citation type="submission" date="2019-03" db="EMBL/GenBank/DDBJ databases">
        <title>Genomic Encyclopedia of Archaeal and Bacterial Type Strains, Phase II (KMG-II): from individual species to whole genera.</title>
        <authorList>
            <person name="Goeker M."/>
        </authorList>
    </citation>
    <scope>NUCLEOTIDE SEQUENCE [LARGE SCALE GENOMIC DNA]</scope>
    <source>
        <strain evidence="1 2">DSM 28135</strain>
    </source>
</reference>
<dbReference type="EMBL" id="SOBW01000008">
    <property type="protein sequence ID" value="TDU39819.1"/>
    <property type="molecule type" value="Genomic_DNA"/>
</dbReference>